<dbReference type="Pfam" id="PF13516">
    <property type="entry name" value="LRR_6"/>
    <property type="match status" value="1"/>
</dbReference>
<reference evidence="1 2" key="1">
    <citation type="journal article" date="2017" name="Nat. Ecol. Evol.">
        <title>Scallop genome provides insights into evolution of bilaterian karyotype and development.</title>
        <authorList>
            <person name="Wang S."/>
            <person name="Zhang J."/>
            <person name="Jiao W."/>
            <person name="Li J."/>
            <person name="Xun X."/>
            <person name="Sun Y."/>
            <person name="Guo X."/>
            <person name="Huan P."/>
            <person name="Dong B."/>
            <person name="Zhang L."/>
            <person name="Hu X."/>
            <person name="Sun X."/>
            <person name="Wang J."/>
            <person name="Zhao C."/>
            <person name="Wang Y."/>
            <person name="Wang D."/>
            <person name="Huang X."/>
            <person name="Wang R."/>
            <person name="Lv J."/>
            <person name="Li Y."/>
            <person name="Zhang Z."/>
            <person name="Liu B."/>
            <person name="Lu W."/>
            <person name="Hui Y."/>
            <person name="Liang J."/>
            <person name="Zhou Z."/>
            <person name="Hou R."/>
            <person name="Li X."/>
            <person name="Liu Y."/>
            <person name="Li H."/>
            <person name="Ning X."/>
            <person name="Lin Y."/>
            <person name="Zhao L."/>
            <person name="Xing Q."/>
            <person name="Dou J."/>
            <person name="Li Y."/>
            <person name="Mao J."/>
            <person name="Guo H."/>
            <person name="Dou H."/>
            <person name="Li T."/>
            <person name="Mu C."/>
            <person name="Jiang W."/>
            <person name="Fu Q."/>
            <person name="Fu X."/>
            <person name="Miao Y."/>
            <person name="Liu J."/>
            <person name="Yu Q."/>
            <person name="Li R."/>
            <person name="Liao H."/>
            <person name="Li X."/>
            <person name="Kong Y."/>
            <person name="Jiang Z."/>
            <person name="Chourrout D."/>
            <person name="Li R."/>
            <person name="Bao Z."/>
        </authorList>
    </citation>
    <scope>NUCLEOTIDE SEQUENCE [LARGE SCALE GENOMIC DNA]</scope>
    <source>
        <strain evidence="1 2">PY_sf001</strain>
    </source>
</reference>
<dbReference type="OrthoDB" id="3134645at2759"/>
<dbReference type="GO" id="GO:0031146">
    <property type="term" value="P:SCF-dependent proteasomal ubiquitin-dependent protein catabolic process"/>
    <property type="evidence" value="ECO:0007669"/>
    <property type="project" value="TreeGrafter"/>
</dbReference>
<dbReference type="InterPro" id="IPR001611">
    <property type="entry name" value="Leu-rich_rpt"/>
</dbReference>
<proteinExistence type="predicted"/>
<dbReference type="Gene3D" id="3.80.10.10">
    <property type="entry name" value="Ribonuclease Inhibitor"/>
    <property type="match status" value="2"/>
</dbReference>
<dbReference type="Proteomes" id="UP000242188">
    <property type="component" value="Unassembled WGS sequence"/>
</dbReference>
<dbReference type="GO" id="GO:0019005">
    <property type="term" value="C:SCF ubiquitin ligase complex"/>
    <property type="evidence" value="ECO:0007669"/>
    <property type="project" value="TreeGrafter"/>
</dbReference>
<dbReference type="PANTHER" id="PTHR13318">
    <property type="entry name" value="PARTNER OF PAIRED, ISOFORM B-RELATED"/>
    <property type="match status" value="1"/>
</dbReference>
<dbReference type="AlphaFoldDB" id="A0A210PZI1"/>
<comment type="caution">
    <text evidence="1">The sequence shown here is derived from an EMBL/GenBank/DDBJ whole genome shotgun (WGS) entry which is preliminary data.</text>
</comment>
<dbReference type="EMBL" id="NEDP02005343">
    <property type="protein sequence ID" value="OWF41890.1"/>
    <property type="molecule type" value="Genomic_DNA"/>
</dbReference>
<dbReference type="InterPro" id="IPR032675">
    <property type="entry name" value="LRR_dom_sf"/>
</dbReference>
<dbReference type="SUPFAM" id="SSF52047">
    <property type="entry name" value="RNI-like"/>
    <property type="match status" value="1"/>
</dbReference>
<accession>A0A210PZI1</accession>
<protein>
    <submittedName>
        <fullName evidence="1">F-box/LRR-repeat protein 6</fullName>
    </submittedName>
</protein>
<sequence length="419" mass="46889">MYLIVGHVYSPVQYLLLYTCCRAARVCSLFHDLCTHHSLWRSVDLSFGWIKSTDRTLNWLCDNRLQHTKEISLSGWKTLTSPAVKDLMIKCCDLTSINLSYCNKVTADGWMSLANHCSRLSDLDVSFSSIQVPAVKALVGKCGDHLKQLNVGGNNLTGFQSVLIALKKCPNLQLLDVSNVRFSSDFMAFDIEKFQLACPKMKVLRLANSKFRAPEVSKRVQNESPGFPDLEELSLAVHTAKVGAGLAIHDNFYQRILKSSYSLKLLDLRGLSQITTLGLASLPVTDLESLYLSMTSLASRNNNVDVVLHKWRHSLKVVDLSWNTFQENVLDAAFEVYVGLPTTTRHKLRWINFAGTAVTLTTVRLLLDNCSDLEYINLSSCRGLPRGMKREYSQGQISQLRKEVQLEEGSNGDASTDSD</sequence>
<evidence type="ECO:0000313" key="1">
    <source>
        <dbReference type="EMBL" id="OWF41890.1"/>
    </source>
</evidence>
<dbReference type="STRING" id="6573.A0A210PZI1"/>
<organism evidence="1 2">
    <name type="scientific">Mizuhopecten yessoensis</name>
    <name type="common">Japanese scallop</name>
    <name type="synonym">Patinopecten yessoensis</name>
    <dbReference type="NCBI Taxonomy" id="6573"/>
    <lineage>
        <taxon>Eukaryota</taxon>
        <taxon>Metazoa</taxon>
        <taxon>Spiralia</taxon>
        <taxon>Lophotrochozoa</taxon>
        <taxon>Mollusca</taxon>
        <taxon>Bivalvia</taxon>
        <taxon>Autobranchia</taxon>
        <taxon>Pteriomorphia</taxon>
        <taxon>Pectinida</taxon>
        <taxon>Pectinoidea</taxon>
        <taxon>Pectinidae</taxon>
        <taxon>Mizuhopecten</taxon>
    </lineage>
</organism>
<evidence type="ECO:0000313" key="2">
    <source>
        <dbReference type="Proteomes" id="UP000242188"/>
    </source>
</evidence>
<name>A0A210PZI1_MIZYE</name>
<gene>
    <name evidence="1" type="ORF">KP79_PYT04639</name>
</gene>
<keyword evidence="2" id="KW-1185">Reference proteome</keyword>